<name>V6HDQ8_9LEPT</name>
<dbReference type="EMBL" id="AHMM02000015">
    <property type="protein sequence ID" value="EQA38057.1"/>
    <property type="molecule type" value="Genomic_DNA"/>
</dbReference>
<proteinExistence type="predicted"/>
<organism evidence="1 2">
    <name type="scientific">Leptospira inadai serovar Lyme str. 10</name>
    <dbReference type="NCBI Taxonomy" id="1049790"/>
    <lineage>
        <taxon>Bacteria</taxon>
        <taxon>Pseudomonadati</taxon>
        <taxon>Spirochaetota</taxon>
        <taxon>Spirochaetia</taxon>
        <taxon>Leptospirales</taxon>
        <taxon>Leptospiraceae</taxon>
        <taxon>Leptospira</taxon>
    </lineage>
</organism>
<accession>V6HDQ8</accession>
<dbReference type="AlphaFoldDB" id="V6HDQ8"/>
<protein>
    <submittedName>
        <fullName evidence="1">Uncharacterized protein</fullName>
    </submittedName>
</protein>
<reference evidence="1 2" key="1">
    <citation type="submission" date="2013-05" db="EMBL/GenBank/DDBJ databases">
        <authorList>
            <person name="Harkins D.M."/>
            <person name="Durkin A.S."/>
            <person name="Brinkac L.M."/>
            <person name="Haft D.H."/>
            <person name="Selengut J.D."/>
            <person name="Sanka R."/>
            <person name="DePew J."/>
            <person name="Purushe J."/>
            <person name="Hartskeerl R.A."/>
            <person name="Ahmed A."/>
            <person name="van der Linden H."/>
            <person name="Goris M.G.A."/>
            <person name="Vinetz J.M."/>
            <person name="Sutton G.G."/>
            <person name="Nierman W.C."/>
            <person name="Fouts D.E."/>
        </authorList>
    </citation>
    <scope>NUCLEOTIDE SEQUENCE [LARGE SCALE GENOMIC DNA]</scope>
    <source>
        <strain evidence="1 2">10</strain>
    </source>
</reference>
<dbReference type="Proteomes" id="UP000018719">
    <property type="component" value="Unassembled WGS sequence"/>
</dbReference>
<evidence type="ECO:0000313" key="1">
    <source>
        <dbReference type="EMBL" id="EQA38057.1"/>
    </source>
</evidence>
<gene>
    <name evidence="1" type="ORF">LEP1GSC047_3789</name>
</gene>
<sequence>MERAKPYHIFSAFLKWYKSTDIAFDGNFPTYSVDKLPLELQWLPA</sequence>
<comment type="caution">
    <text evidence="1">The sequence shown here is derived from an EMBL/GenBank/DDBJ whole genome shotgun (WGS) entry which is preliminary data.</text>
</comment>
<evidence type="ECO:0000313" key="2">
    <source>
        <dbReference type="Proteomes" id="UP000018719"/>
    </source>
</evidence>